<evidence type="ECO:0000259" key="3">
    <source>
        <dbReference type="PROSITE" id="PS50966"/>
    </source>
</evidence>
<evidence type="ECO:0000256" key="1">
    <source>
        <dbReference type="PROSITE-ProRule" id="PRU00325"/>
    </source>
</evidence>
<organism evidence="4">
    <name type="scientific">Albugo laibachii Nc14</name>
    <dbReference type="NCBI Taxonomy" id="890382"/>
    <lineage>
        <taxon>Eukaryota</taxon>
        <taxon>Sar</taxon>
        <taxon>Stramenopiles</taxon>
        <taxon>Oomycota</taxon>
        <taxon>Peronosporomycetes</taxon>
        <taxon>Albuginales</taxon>
        <taxon>Albuginaceae</taxon>
        <taxon>Albugo</taxon>
    </lineage>
</organism>
<feature type="compositionally biased region" description="Basic and acidic residues" evidence="2">
    <location>
        <begin position="535"/>
        <end position="544"/>
    </location>
</feature>
<dbReference type="InterPro" id="IPR007527">
    <property type="entry name" value="Znf_SWIM"/>
</dbReference>
<protein>
    <submittedName>
        <fullName evidence="4">Putative mutatorlike transposase</fullName>
    </submittedName>
</protein>
<proteinExistence type="predicted"/>
<dbReference type="PANTHER" id="PTHR31973">
    <property type="entry name" value="POLYPROTEIN, PUTATIVE-RELATED"/>
    <property type="match status" value="1"/>
</dbReference>
<dbReference type="GO" id="GO:0008270">
    <property type="term" value="F:zinc ion binding"/>
    <property type="evidence" value="ECO:0007669"/>
    <property type="project" value="UniProtKB-KW"/>
</dbReference>
<reference evidence="4" key="1">
    <citation type="journal article" date="2011" name="PLoS Biol.">
        <title>Gene gain and loss during evolution of obligate parasitism in the white rust pathogen of Arabidopsis thaliana.</title>
        <authorList>
            <person name="Kemen E."/>
            <person name="Gardiner A."/>
            <person name="Schultz-Larsen T."/>
            <person name="Kemen A.C."/>
            <person name="Balmuth A.L."/>
            <person name="Robert-Seilaniantz A."/>
            <person name="Bailey K."/>
            <person name="Holub E."/>
            <person name="Studholme D.J."/>
            <person name="Maclean D."/>
            <person name="Jones J.D."/>
        </authorList>
    </citation>
    <scope>NUCLEOTIDE SEQUENCE</scope>
</reference>
<feature type="region of interest" description="Disordered" evidence="2">
    <location>
        <begin position="507"/>
        <end position="544"/>
    </location>
</feature>
<dbReference type="PROSITE" id="PS50966">
    <property type="entry name" value="ZF_SWIM"/>
    <property type="match status" value="1"/>
</dbReference>
<name>F0W3V5_9STRA</name>
<dbReference type="AlphaFoldDB" id="F0W3V5"/>
<gene>
    <name evidence="4" type="primary">AlNc14C14G1622</name>
    <name evidence="4" type="ORF">ALNC14_018480</name>
</gene>
<keyword evidence="1" id="KW-0862">Zinc</keyword>
<keyword evidence="1" id="KW-0863">Zinc-finger</keyword>
<reference evidence="4" key="2">
    <citation type="submission" date="2011-02" db="EMBL/GenBank/DDBJ databases">
        <authorList>
            <person name="MacLean D."/>
        </authorList>
    </citation>
    <scope>NUCLEOTIDE SEQUENCE</scope>
</reference>
<dbReference type="PANTHER" id="PTHR31973:SF187">
    <property type="entry name" value="MUTATOR TRANSPOSASE MUDRA PROTEIN"/>
    <property type="match status" value="1"/>
</dbReference>
<keyword evidence="1" id="KW-0479">Metal-binding</keyword>
<feature type="domain" description="SWIM-type" evidence="3">
    <location>
        <begin position="418"/>
        <end position="459"/>
    </location>
</feature>
<sequence>MFRKLVCSSAETGCTWFVNIARTRKGGVGDWHVTSSRLSHVNCLESAKPTRQQLISHPVIRSTLTANPSSAARELITQLRHQNGITASRSTMYRAKETVATEMFSEDPTTVQLLPSYLKEFQRLNLGTFTALECYKTGNFRRAIMVMNPKWFLKGQGVYGVEAPHMKYRHYNGIKIILVGRDGNFSNQVAAVALAPVEDFDNYAWFFGDRNIGLISVATSLGIFNMHCVRHIIGTCNIALFRHDLDIYDITDIWRVDYSTLGNMRADKTVRLAISHDTFVWAANAATTEAAFNDGITKLGQVNTSAATYLRAIPAAKWALYPHFKVIPLYGWRTTNFVESEQAKSLRLKPRLMLPFEFFKAYGTILMGETHDRSKQLKTWVDKGRRITPRAEMKFHTQLKVAKEYSAVFSSDDFAFVARVTHPLKQRRVDTVTPECSCVTWMQLKVPCRHILAALTGQESPPVISDLVSDCYKVTKFQYTVGSLEIPEESILPPNLSILPAKYVRQAGRPRKMRIKSRGESGPHSRKPYRCGRCGSRDGHNRAT</sequence>
<accession>F0W3V5</accession>
<dbReference type="Pfam" id="PF04434">
    <property type="entry name" value="SWIM"/>
    <property type="match status" value="1"/>
</dbReference>
<evidence type="ECO:0000313" key="4">
    <source>
        <dbReference type="EMBL" id="CCA15705.1"/>
    </source>
</evidence>
<dbReference type="EMBL" id="FR824059">
    <property type="protein sequence ID" value="CCA15705.1"/>
    <property type="molecule type" value="Genomic_DNA"/>
</dbReference>
<evidence type="ECO:0000256" key="2">
    <source>
        <dbReference type="SAM" id="MobiDB-lite"/>
    </source>
</evidence>
<dbReference type="HOGENOM" id="CLU_017562_1_0_1"/>